<evidence type="ECO:0000259" key="6">
    <source>
        <dbReference type="Pfam" id="PF18562"/>
    </source>
</evidence>
<feature type="non-terminal residue" evidence="8">
    <location>
        <position position="1254"/>
    </location>
</feature>
<keyword evidence="3" id="KW-1133">Transmembrane helix</keyword>
<keyword evidence="3" id="KW-0812">Transmembrane</keyword>
<dbReference type="InterPro" id="IPR042202">
    <property type="entry name" value="Duffy-ag-bd_sf"/>
</dbReference>
<keyword evidence="3" id="KW-0472">Membrane</keyword>
<evidence type="ECO:0000256" key="2">
    <source>
        <dbReference type="SAM" id="MobiDB-lite"/>
    </source>
</evidence>
<evidence type="ECO:0000259" key="7">
    <source>
        <dbReference type="Pfam" id="PF22672"/>
    </source>
</evidence>
<dbReference type="Pfam" id="PF03011">
    <property type="entry name" value="PFEMP"/>
    <property type="match status" value="1"/>
</dbReference>
<evidence type="ECO:0008006" key="10">
    <source>
        <dbReference type="Google" id="ProtNLM"/>
    </source>
</evidence>
<feature type="domain" description="Duffy-antigen binding" evidence="5">
    <location>
        <begin position="543"/>
        <end position="732"/>
    </location>
</feature>
<name>A0A024VZN8_PLAFA</name>
<feature type="domain" description="Duffy-binding-like" evidence="4">
    <location>
        <begin position="268"/>
        <end position="403"/>
    </location>
</feature>
<dbReference type="Proteomes" id="UP000030708">
    <property type="component" value="Unassembled WGS sequence"/>
</dbReference>
<sequence length="1254" mass="147383">MPTTQKKTSGENKPTTLTDFISRPPYFRYLEEWGQHFCKKKKDKLAKVKEKCQGYNAGGHKIYCSGDGYDCTRDVIERNEGVVDLDCPDCEKACAHYKKWIKNKEKEFNKQKEECENEFNKHLKENGYSSVENFLASLNNCKNGEHDKNQTNKIDFKNLHKTFGTSEYCKACPVYGVSLVRGKYQPIFKNDLTEENDNIATEINVHVLGRKGNDIDQELHEVCKNTGLFEDASVQKWNCQKKNGVDQCKLTNFLKTIDEDEDIVFNELFQRWIKDFLEHYYKTNKQMDVCNKKEQNKCQCIGKWVEKKKNEWEKIKTYFNKQNRDEAYNIKYTVRSFFQRDPFFSAFSKAMKGVHDIKGLQELKDCTNNVCRVEKIQNVNHDFIEELLRSLEDKIKKCNSQPDGSDTLCVDLPRTSTLTTETLDPLVEEETEPLDDYYIQQPNFCPPPMTCVEKVAKELRVEAEENANKYDSSLKGKGKDFKSECNKVKKENGTSQEDLCKFEKTYEKSMGFLKQTCNNNGKERFKIGQKWNSEYIRRIGKDLYMPPRKKDMCIINFQNITTRNITNSTKLLHELQEVAQNEGDDIIKNLLPENPCNESTICDAMKYSFADLGDIIRGTDLWNKNIKPGIQTRLENIFRNIYITLKKENQNKYEDDFPYYYKLRSDWWDANRKHIWNAMTCNAPDAAKFLKKDKNFSSGKFPFYSNGVMSNDPNCGHKSEPPDYDYIPQPFRFMQEWSESFCKLLNKEIEQFEKECKDCKNHGMSCKGDVTGTKCERCKEQCEKYKKLIHNWKLGFDKYKEIYNEIYNNKESKINSNEYITKFLKKLKRECKDPQTADKYLHEATQCTNYGFLEIHTTHEKYAFKNPPKGYEEACKCEPPDTLDQCPDDDKHENVCKNLSITTACRKKYYNHDDSWNTQDVKDSKGKNKGVLVPPRRRHLCLRNINWHLNNINNKADFRNKFLQYVYTEGKFVGEKYKNDNKNALDAMRYSFYDYGDIIKGTDMLDTTSSRQINKRLTELLNASKNGPSNVGSWWTENKKHIWYAMLCGYQKENKDESVQQTWCTLPTEDKKTPQFLRWFQEWTQHFCTKRNQLYQNLENQCKHLECNKNDEGTGMTTCKRACQEYSNYISTKKHEYELLNYQYEKNFMINLQNKKAPEYYKDKCNNKCNCFSEYFSEKDKWENPYDTFDDDKHKDKCDCQKTVPPPLVPPPPPPKPDELPDPADQPFDPTILQTTIPFGVALALGSIAFLFLK</sequence>
<dbReference type="Pfam" id="PF18562">
    <property type="entry name" value="CIDR1_gamma"/>
    <property type="match status" value="1"/>
</dbReference>
<dbReference type="OrthoDB" id="10524814at2759"/>
<gene>
    <name evidence="8" type="ORF">PFTANZ_05925</name>
</gene>
<dbReference type="Pfam" id="PF05424">
    <property type="entry name" value="Duffy_binding"/>
    <property type="match status" value="2"/>
</dbReference>
<dbReference type="GO" id="GO:0046789">
    <property type="term" value="F:host cell surface receptor binding"/>
    <property type="evidence" value="ECO:0007669"/>
    <property type="project" value="InterPro"/>
</dbReference>
<organism evidence="8 9">
    <name type="scientific">Plasmodium falciparum Tanzania</name>
    <name type="common">2000708</name>
    <dbReference type="NCBI Taxonomy" id="1036725"/>
    <lineage>
        <taxon>Eukaryota</taxon>
        <taxon>Sar</taxon>
        <taxon>Alveolata</taxon>
        <taxon>Apicomplexa</taxon>
        <taxon>Aconoidasida</taxon>
        <taxon>Haemosporida</taxon>
        <taxon>Plasmodiidae</taxon>
        <taxon>Plasmodium</taxon>
        <taxon>Plasmodium (Laverania)</taxon>
    </lineage>
</organism>
<evidence type="ECO:0000256" key="1">
    <source>
        <dbReference type="SAM" id="Coils"/>
    </source>
</evidence>
<dbReference type="Gene3D" id="1.20.1310.20">
    <property type="entry name" value="Duffy-antigen binding domain"/>
    <property type="match status" value="2"/>
</dbReference>
<reference evidence="8 9" key="2">
    <citation type="submission" date="2013-02" db="EMBL/GenBank/DDBJ databases">
        <title>The Genome Sequence of Plasmodium falciparum Tanzania (2000708).</title>
        <authorList>
            <consortium name="The Broad Institute Genome Sequencing Platform"/>
            <consortium name="The Broad Institute Genome Sequencing Center for Infectious Disease"/>
            <person name="Neafsey D."/>
            <person name="Cheeseman I."/>
            <person name="Volkman S."/>
            <person name="Adams J."/>
            <person name="Walker B."/>
            <person name="Young S.K."/>
            <person name="Zeng Q."/>
            <person name="Gargeya S."/>
            <person name="Fitzgerald M."/>
            <person name="Haas B."/>
            <person name="Abouelleil A."/>
            <person name="Alvarado L."/>
            <person name="Arachchi H.M."/>
            <person name="Berlin A.M."/>
            <person name="Chapman S.B."/>
            <person name="Dewar J."/>
            <person name="Goldberg J."/>
            <person name="Griggs A."/>
            <person name="Gujja S."/>
            <person name="Hansen M."/>
            <person name="Howarth C."/>
            <person name="Imamovic A."/>
            <person name="Larimer J."/>
            <person name="McCowan C."/>
            <person name="Murphy C."/>
            <person name="Neiman D."/>
            <person name="Pearson M."/>
            <person name="Priest M."/>
            <person name="Roberts A."/>
            <person name="Saif S."/>
            <person name="Shea T."/>
            <person name="Sisk P."/>
            <person name="Sykes S."/>
            <person name="Wortman J."/>
            <person name="Nusbaum C."/>
            <person name="Birren B."/>
        </authorList>
    </citation>
    <scope>NUCLEOTIDE SEQUENCE [LARGE SCALE GENOMIC DNA]</scope>
    <source>
        <strain evidence="9">Tanzania (2000708)</strain>
    </source>
</reference>
<dbReference type="InterPro" id="IPR004258">
    <property type="entry name" value="DBL"/>
</dbReference>
<dbReference type="AlphaFoldDB" id="A0A024VZN8"/>
<dbReference type="Pfam" id="PF22672">
    <property type="entry name" value="DBL_C"/>
    <property type="match status" value="2"/>
</dbReference>
<evidence type="ECO:0000313" key="8">
    <source>
        <dbReference type="EMBL" id="ETW33356.1"/>
    </source>
</evidence>
<dbReference type="InterPro" id="IPR041480">
    <property type="entry name" value="CIDR1_gamma"/>
</dbReference>
<evidence type="ECO:0000259" key="4">
    <source>
        <dbReference type="Pfam" id="PF03011"/>
    </source>
</evidence>
<feature type="domain" description="Duffy-antigen binding" evidence="5">
    <location>
        <begin position="930"/>
        <end position="1088"/>
    </location>
</feature>
<evidence type="ECO:0000259" key="5">
    <source>
        <dbReference type="Pfam" id="PF05424"/>
    </source>
</evidence>
<dbReference type="Gene3D" id="1.20.58.1930">
    <property type="match status" value="1"/>
</dbReference>
<dbReference type="InterPro" id="IPR054595">
    <property type="entry name" value="DBL_C"/>
</dbReference>
<feature type="domain" description="Duffy-binding-like" evidence="7">
    <location>
        <begin position="736"/>
        <end position="873"/>
    </location>
</feature>
<feature type="domain" description="Cysteine-rich interdomain region 1 gamma" evidence="6">
    <location>
        <begin position="201"/>
        <end position="252"/>
    </location>
</feature>
<protein>
    <recommendedName>
        <fullName evidence="10">Duffy-binding-like domain-containing protein</fullName>
    </recommendedName>
</protein>
<dbReference type="SUPFAM" id="SSF140924">
    <property type="entry name" value="Duffy binding domain-like"/>
    <property type="match status" value="4"/>
</dbReference>
<feature type="coiled-coil region" evidence="1">
    <location>
        <begin position="98"/>
        <end position="125"/>
    </location>
</feature>
<evidence type="ECO:0000256" key="3">
    <source>
        <dbReference type="SAM" id="Phobius"/>
    </source>
</evidence>
<feature type="region of interest" description="Disordered" evidence="2">
    <location>
        <begin position="1203"/>
        <end position="1228"/>
    </location>
</feature>
<dbReference type="InterPro" id="IPR008602">
    <property type="entry name" value="Duffy-antigen-binding"/>
</dbReference>
<evidence type="ECO:0000313" key="9">
    <source>
        <dbReference type="Proteomes" id="UP000030708"/>
    </source>
</evidence>
<accession>A0A024VZN8</accession>
<feature type="compositionally biased region" description="Pro residues" evidence="2">
    <location>
        <begin position="1204"/>
        <end position="1215"/>
    </location>
</feature>
<dbReference type="GO" id="GO:0016020">
    <property type="term" value="C:membrane"/>
    <property type="evidence" value="ECO:0007669"/>
    <property type="project" value="InterPro"/>
</dbReference>
<feature type="domain" description="Duffy-binding-like" evidence="7">
    <location>
        <begin position="32"/>
        <end position="166"/>
    </location>
</feature>
<dbReference type="Gene3D" id="1.20.58.830">
    <property type="match status" value="3"/>
</dbReference>
<feature type="transmembrane region" description="Helical" evidence="3">
    <location>
        <begin position="1232"/>
        <end position="1253"/>
    </location>
</feature>
<keyword evidence="1" id="KW-0175">Coiled coil</keyword>
<proteinExistence type="predicted"/>
<reference evidence="8 9" key="1">
    <citation type="submission" date="2013-02" db="EMBL/GenBank/DDBJ databases">
        <title>The Genome Annotation of Plasmodium falciparum Tanzania (2000708).</title>
        <authorList>
            <consortium name="The Broad Institute Genome Sequencing Platform"/>
            <consortium name="The Broad Institute Genome Sequencing Center for Infectious Disease"/>
            <person name="Neafsey D."/>
            <person name="Hoffman S."/>
            <person name="Volkman S."/>
            <person name="Rosenthal P."/>
            <person name="Walker B."/>
            <person name="Young S.K."/>
            <person name="Zeng Q."/>
            <person name="Gargeya S."/>
            <person name="Fitzgerald M."/>
            <person name="Haas B."/>
            <person name="Abouelleil A."/>
            <person name="Allen A.W."/>
            <person name="Alvarado L."/>
            <person name="Arachchi H.M."/>
            <person name="Berlin A.M."/>
            <person name="Chapman S.B."/>
            <person name="Gainer-Dewar J."/>
            <person name="Goldberg J."/>
            <person name="Griggs A."/>
            <person name="Gujja S."/>
            <person name="Hansen M."/>
            <person name="Howarth C."/>
            <person name="Imamovic A."/>
            <person name="Ireland A."/>
            <person name="Larimer J."/>
            <person name="McCowan C."/>
            <person name="Murphy C."/>
            <person name="Pearson M."/>
            <person name="Poon T.W."/>
            <person name="Priest M."/>
            <person name="Roberts A."/>
            <person name="Saif S."/>
            <person name="Shea T."/>
            <person name="Sisk P."/>
            <person name="Sykes S."/>
            <person name="Wortman J."/>
            <person name="Nusbaum C."/>
            <person name="Birren B."/>
        </authorList>
    </citation>
    <scope>NUCLEOTIDE SEQUENCE [LARGE SCALE GENOMIC DNA]</scope>
    <source>
        <strain evidence="9">Tanzania (2000708)</strain>
    </source>
</reference>
<dbReference type="EMBL" id="KI926685">
    <property type="protein sequence ID" value="ETW33356.1"/>
    <property type="molecule type" value="Genomic_DNA"/>
</dbReference>